<dbReference type="PROSITE" id="PS00108">
    <property type="entry name" value="PROTEIN_KINASE_ST"/>
    <property type="match status" value="1"/>
</dbReference>
<reference evidence="5" key="2">
    <citation type="submission" date="2015-01" db="EMBL/GenBank/DDBJ databases">
        <title>Evolutionary Origins and Diversification of the Mycorrhizal Mutualists.</title>
        <authorList>
            <consortium name="DOE Joint Genome Institute"/>
            <consortium name="Mycorrhizal Genomics Consortium"/>
            <person name="Kohler A."/>
            <person name="Kuo A."/>
            <person name="Nagy L.G."/>
            <person name="Floudas D."/>
            <person name="Copeland A."/>
            <person name="Barry K.W."/>
            <person name="Cichocki N."/>
            <person name="Veneault-Fourrey C."/>
            <person name="LaButti K."/>
            <person name="Lindquist E.A."/>
            <person name="Lipzen A."/>
            <person name="Lundell T."/>
            <person name="Morin E."/>
            <person name="Murat C."/>
            <person name="Riley R."/>
            <person name="Ohm R."/>
            <person name="Sun H."/>
            <person name="Tunlid A."/>
            <person name="Henrissat B."/>
            <person name="Grigoriev I.V."/>
            <person name="Hibbett D.S."/>
            <person name="Martin F."/>
        </authorList>
    </citation>
    <scope>NUCLEOTIDE SEQUENCE [LARGE SCALE GENOMIC DNA]</scope>
    <source>
        <strain evidence="5">MUT 4182</strain>
    </source>
</reference>
<dbReference type="OrthoDB" id="346907at2759"/>
<sequence>ALRESEFLVKLSHPNIVKLEGFVEDLSAQKVWLIFPWEEYGNLRDYLASGGWELSFQINDVTLGLEYLHSREPPVYHGDLKSLNILVSSECRALITDFG</sequence>
<gene>
    <name evidence="4" type="ORF">M407DRAFT_47305</name>
</gene>
<dbReference type="GO" id="GO:0004672">
    <property type="term" value="F:protein kinase activity"/>
    <property type="evidence" value="ECO:0007669"/>
    <property type="project" value="InterPro"/>
</dbReference>
<name>A0A0C3QIM7_9AGAM</name>
<reference evidence="4 5" key="1">
    <citation type="submission" date="2014-04" db="EMBL/GenBank/DDBJ databases">
        <authorList>
            <consortium name="DOE Joint Genome Institute"/>
            <person name="Kuo A."/>
            <person name="Girlanda M."/>
            <person name="Perotto S."/>
            <person name="Kohler A."/>
            <person name="Nagy L.G."/>
            <person name="Floudas D."/>
            <person name="Copeland A."/>
            <person name="Barry K.W."/>
            <person name="Cichocki N."/>
            <person name="Veneault-Fourrey C."/>
            <person name="LaButti K."/>
            <person name="Lindquist E.A."/>
            <person name="Lipzen A."/>
            <person name="Lundell T."/>
            <person name="Morin E."/>
            <person name="Murat C."/>
            <person name="Sun H."/>
            <person name="Tunlid A."/>
            <person name="Henrissat B."/>
            <person name="Grigoriev I.V."/>
            <person name="Hibbett D.S."/>
            <person name="Martin F."/>
            <person name="Nordberg H.P."/>
            <person name="Cantor M.N."/>
            <person name="Hua S.X."/>
        </authorList>
    </citation>
    <scope>NUCLEOTIDE SEQUENCE [LARGE SCALE GENOMIC DNA]</scope>
    <source>
        <strain evidence="4 5">MUT 4182</strain>
    </source>
</reference>
<organism evidence="4 5">
    <name type="scientific">Tulasnella calospora MUT 4182</name>
    <dbReference type="NCBI Taxonomy" id="1051891"/>
    <lineage>
        <taxon>Eukaryota</taxon>
        <taxon>Fungi</taxon>
        <taxon>Dikarya</taxon>
        <taxon>Basidiomycota</taxon>
        <taxon>Agaricomycotina</taxon>
        <taxon>Agaricomycetes</taxon>
        <taxon>Cantharellales</taxon>
        <taxon>Tulasnellaceae</taxon>
        <taxon>Tulasnella</taxon>
    </lineage>
</organism>
<dbReference type="InterPro" id="IPR008271">
    <property type="entry name" value="Ser/Thr_kinase_AS"/>
</dbReference>
<dbReference type="GO" id="GO:0005886">
    <property type="term" value="C:plasma membrane"/>
    <property type="evidence" value="ECO:0007669"/>
    <property type="project" value="TreeGrafter"/>
</dbReference>
<evidence type="ECO:0000256" key="1">
    <source>
        <dbReference type="ARBA" id="ARBA00022741"/>
    </source>
</evidence>
<dbReference type="InterPro" id="IPR011009">
    <property type="entry name" value="Kinase-like_dom_sf"/>
</dbReference>
<evidence type="ECO:0000313" key="4">
    <source>
        <dbReference type="EMBL" id="KIO25829.1"/>
    </source>
</evidence>
<feature type="non-terminal residue" evidence="4">
    <location>
        <position position="99"/>
    </location>
</feature>
<keyword evidence="5" id="KW-1185">Reference proteome</keyword>
<dbReference type="GO" id="GO:0005524">
    <property type="term" value="F:ATP binding"/>
    <property type="evidence" value="ECO:0007669"/>
    <property type="project" value="UniProtKB-KW"/>
</dbReference>
<keyword evidence="1" id="KW-0547">Nucleotide-binding</keyword>
<proteinExistence type="predicted"/>
<dbReference type="PANTHER" id="PTHR27001">
    <property type="entry name" value="OS01G0253100 PROTEIN"/>
    <property type="match status" value="1"/>
</dbReference>
<evidence type="ECO:0000313" key="5">
    <source>
        <dbReference type="Proteomes" id="UP000054248"/>
    </source>
</evidence>
<protein>
    <recommendedName>
        <fullName evidence="3">Protein kinase domain-containing protein</fullName>
    </recommendedName>
</protein>
<dbReference type="AlphaFoldDB" id="A0A0C3QIM7"/>
<dbReference type="HOGENOM" id="CLU_000288_7_22_1"/>
<keyword evidence="2" id="KW-0067">ATP-binding</keyword>
<dbReference type="Pfam" id="PF00069">
    <property type="entry name" value="Pkinase"/>
    <property type="match status" value="1"/>
</dbReference>
<dbReference type="PROSITE" id="PS50011">
    <property type="entry name" value="PROTEIN_KINASE_DOM"/>
    <property type="match status" value="1"/>
</dbReference>
<dbReference type="InterPro" id="IPR000719">
    <property type="entry name" value="Prot_kinase_dom"/>
</dbReference>
<feature type="domain" description="Protein kinase" evidence="3">
    <location>
        <begin position="1"/>
        <end position="99"/>
    </location>
</feature>
<dbReference type="EMBL" id="KN823035">
    <property type="protein sequence ID" value="KIO25829.1"/>
    <property type="molecule type" value="Genomic_DNA"/>
</dbReference>
<dbReference type="Proteomes" id="UP000054248">
    <property type="component" value="Unassembled WGS sequence"/>
</dbReference>
<dbReference type="SUPFAM" id="SSF56112">
    <property type="entry name" value="Protein kinase-like (PK-like)"/>
    <property type="match status" value="1"/>
</dbReference>
<evidence type="ECO:0000256" key="2">
    <source>
        <dbReference type="ARBA" id="ARBA00022840"/>
    </source>
</evidence>
<dbReference type="PANTHER" id="PTHR27001:SF931">
    <property type="entry name" value="OS11G0664100 PROTEIN"/>
    <property type="match status" value="1"/>
</dbReference>
<accession>A0A0C3QIM7</accession>
<feature type="non-terminal residue" evidence="4">
    <location>
        <position position="1"/>
    </location>
</feature>
<evidence type="ECO:0000259" key="3">
    <source>
        <dbReference type="PROSITE" id="PS50011"/>
    </source>
</evidence>
<dbReference type="Gene3D" id="1.10.510.10">
    <property type="entry name" value="Transferase(Phosphotransferase) domain 1"/>
    <property type="match status" value="1"/>
</dbReference>